<gene>
    <name evidence="5" type="ORF">HNQ47_001014</name>
</gene>
<dbReference type="GO" id="GO:0003700">
    <property type="term" value="F:DNA-binding transcription factor activity"/>
    <property type="evidence" value="ECO:0007669"/>
    <property type="project" value="InterPro"/>
</dbReference>
<keyword evidence="3" id="KW-0804">Transcription</keyword>
<dbReference type="AlphaFoldDB" id="A0A7W8FUW6"/>
<reference evidence="5 6" key="1">
    <citation type="submission" date="2020-08" db="EMBL/GenBank/DDBJ databases">
        <title>Genomic Encyclopedia of Type Strains, Phase IV (KMG-IV): sequencing the most valuable type-strain genomes for metagenomic binning, comparative biology and taxonomic classification.</title>
        <authorList>
            <person name="Goeker M."/>
        </authorList>
    </citation>
    <scope>NUCLEOTIDE SEQUENCE [LARGE SCALE GENOMIC DNA]</scope>
    <source>
        <strain evidence="5 6">DSM 25799</strain>
    </source>
</reference>
<name>A0A7W8FUW6_9FIRM</name>
<evidence type="ECO:0000256" key="2">
    <source>
        <dbReference type="ARBA" id="ARBA00023125"/>
    </source>
</evidence>
<dbReference type="SMART" id="SM00347">
    <property type="entry name" value="HTH_MARR"/>
    <property type="match status" value="1"/>
</dbReference>
<keyword evidence="6" id="KW-1185">Reference proteome</keyword>
<dbReference type="InterPro" id="IPR036388">
    <property type="entry name" value="WH-like_DNA-bd_sf"/>
</dbReference>
<keyword evidence="1" id="KW-0805">Transcription regulation</keyword>
<evidence type="ECO:0000313" key="6">
    <source>
        <dbReference type="Proteomes" id="UP000539953"/>
    </source>
</evidence>
<dbReference type="EMBL" id="JACHHK010000003">
    <property type="protein sequence ID" value="MBB5182994.1"/>
    <property type="molecule type" value="Genomic_DNA"/>
</dbReference>
<organism evidence="5 6">
    <name type="scientific">Catenisphaera adipataccumulans</name>
    <dbReference type="NCBI Taxonomy" id="700500"/>
    <lineage>
        <taxon>Bacteria</taxon>
        <taxon>Bacillati</taxon>
        <taxon>Bacillota</taxon>
        <taxon>Erysipelotrichia</taxon>
        <taxon>Erysipelotrichales</taxon>
        <taxon>Erysipelotrichaceae</taxon>
        <taxon>Catenisphaera</taxon>
    </lineage>
</organism>
<evidence type="ECO:0000256" key="1">
    <source>
        <dbReference type="ARBA" id="ARBA00023015"/>
    </source>
</evidence>
<dbReference type="InterPro" id="IPR000835">
    <property type="entry name" value="HTH_MarR-typ"/>
</dbReference>
<dbReference type="Proteomes" id="UP000539953">
    <property type="component" value="Unassembled WGS sequence"/>
</dbReference>
<dbReference type="PROSITE" id="PS50995">
    <property type="entry name" value="HTH_MARR_2"/>
    <property type="match status" value="1"/>
</dbReference>
<comment type="caution">
    <text evidence="5">The sequence shown here is derived from an EMBL/GenBank/DDBJ whole genome shotgun (WGS) entry which is preliminary data.</text>
</comment>
<keyword evidence="2 5" id="KW-0238">DNA-binding</keyword>
<evidence type="ECO:0000256" key="3">
    <source>
        <dbReference type="ARBA" id="ARBA00023163"/>
    </source>
</evidence>
<dbReference type="Pfam" id="PF01047">
    <property type="entry name" value="MarR"/>
    <property type="match status" value="1"/>
</dbReference>
<feature type="domain" description="HTH marR-type" evidence="4">
    <location>
        <begin position="6"/>
        <end position="141"/>
    </location>
</feature>
<dbReference type="PANTHER" id="PTHR42756">
    <property type="entry name" value="TRANSCRIPTIONAL REGULATOR, MARR"/>
    <property type="match status" value="1"/>
</dbReference>
<protein>
    <submittedName>
        <fullName evidence="5">DNA-binding MarR family transcriptional regulator</fullName>
    </submittedName>
</protein>
<dbReference type="InterPro" id="IPR036390">
    <property type="entry name" value="WH_DNA-bd_sf"/>
</dbReference>
<dbReference type="PRINTS" id="PR00598">
    <property type="entry name" value="HTHMARR"/>
</dbReference>
<dbReference type="RefSeq" id="WP_183328179.1">
    <property type="nucleotide sequence ID" value="NZ_JACHHK010000003.1"/>
</dbReference>
<sequence>MDSKTKSDIVHQVRAFNRFYLPAMNLLGNHYLGSEYSASEARVIYEIYEQEGCNAAHISKVMNMDKSYLSRVINRHVKKGYIERRQSQQDSRSYRLYLTEKGKQRAEAFIQASDTEIWQIIGRLTDEELRELEQAMCRIMQLMQKGEDNENRSV</sequence>
<evidence type="ECO:0000313" key="5">
    <source>
        <dbReference type="EMBL" id="MBB5182994.1"/>
    </source>
</evidence>
<dbReference type="Gene3D" id="1.10.10.10">
    <property type="entry name" value="Winged helix-like DNA-binding domain superfamily/Winged helix DNA-binding domain"/>
    <property type="match status" value="1"/>
</dbReference>
<accession>A0A7W8FUW6</accession>
<dbReference type="GO" id="GO:0003677">
    <property type="term" value="F:DNA binding"/>
    <property type="evidence" value="ECO:0007669"/>
    <property type="project" value="UniProtKB-KW"/>
</dbReference>
<evidence type="ECO:0000259" key="4">
    <source>
        <dbReference type="PROSITE" id="PS50995"/>
    </source>
</evidence>
<proteinExistence type="predicted"/>
<dbReference type="PANTHER" id="PTHR42756:SF1">
    <property type="entry name" value="TRANSCRIPTIONAL REPRESSOR OF EMRAB OPERON"/>
    <property type="match status" value="1"/>
</dbReference>
<dbReference type="SUPFAM" id="SSF46785">
    <property type="entry name" value="Winged helix' DNA-binding domain"/>
    <property type="match status" value="1"/>
</dbReference>